<evidence type="ECO:0000313" key="2">
    <source>
        <dbReference type="Proteomes" id="UP000799421"/>
    </source>
</evidence>
<dbReference type="EMBL" id="MU006005">
    <property type="protein sequence ID" value="KAF2858642.1"/>
    <property type="molecule type" value="Genomic_DNA"/>
</dbReference>
<keyword evidence="2" id="KW-1185">Reference proteome</keyword>
<sequence>MKLRGSIDQSVRRPTFIIRTLNGFPDVAEDTILLVPEYTILNAFPGSDVSLVAENAERLAPGFVKFMTTPHPARAFVTIYRAGVSLFNINFWTDGTSATTTSKWNPLEVW</sequence>
<evidence type="ECO:0000313" key="1">
    <source>
        <dbReference type="EMBL" id="KAF2858642.1"/>
    </source>
</evidence>
<gene>
    <name evidence="1" type="ORF">K470DRAFT_259548</name>
</gene>
<proteinExistence type="predicted"/>
<dbReference type="AlphaFoldDB" id="A0A6A7BU87"/>
<reference evidence="1" key="1">
    <citation type="journal article" date="2020" name="Stud. Mycol.">
        <title>101 Dothideomycetes genomes: a test case for predicting lifestyles and emergence of pathogens.</title>
        <authorList>
            <person name="Haridas S."/>
            <person name="Albert R."/>
            <person name="Binder M."/>
            <person name="Bloem J."/>
            <person name="Labutti K."/>
            <person name="Salamov A."/>
            <person name="Andreopoulos B."/>
            <person name="Baker S."/>
            <person name="Barry K."/>
            <person name="Bills G."/>
            <person name="Bluhm B."/>
            <person name="Cannon C."/>
            <person name="Castanera R."/>
            <person name="Culley D."/>
            <person name="Daum C."/>
            <person name="Ezra D."/>
            <person name="Gonzalez J."/>
            <person name="Henrissat B."/>
            <person name="Kuo A."/>
            <person name="Liang C."/>
            <person name="Lipzen A."/>
            <person name="Lutzoni F."/>
            <person name="Magnuson J."/>
            <person name="Mondo S."/>
            <person name="Nolan M."/>
            <person name="Ohm R."/>
            <person name="Pangilinan J."/>
            <person name="Park H.-J."/>
            <person name="Ramirez L."/>
            <person name="Alfaro M."/>
            <person name="Sun H."/>
            <person name="Tritt A."/>
            <person name="Yoshinaga Y."/>
            <person name="Zwiers L.-H."/>
            <person name="Turgeon B."/>
            <person name="Goodwin S."/>
            <person name="Spatafora J."/>
            <person name="Crous P."/>
            <person name="Grigoriev I."/>
        </authorList>
    </citation>
    <scope>NUCLEOTIDE SEQUENCE</scope>
    <source>
        <strain evidence="1">CBS 480.64</strain>
    </source>
</reference>
<protein>
    <submittedName>
        <fullName evidence="1">Uncharacterized protein</fullName>
    </submittedName>
</protein>
<dbReference type="Proteomes" id="UP000799421">
    <property type="component" value="Unassembled WGS sequence"/>
</dbReference>
<name>A0A6A7BU87_9PEZI</name>
<accession>A0A6A7BU87</accession>
<organism evidence="1 2">
    <name type="scientific">Piedraia hortae CBS 480.64</name>
    <dbReference type="NCBI Taxonomy" id="1314780"/>
    <lineage>
        <taxon>Eukaryota</taxon>
        <taxon>Fungi</taxon>
        <taxon>Dikarya</taxon>
        <taxon>Ascomycota</taxon>
        <taxon>Pezizomycotina</taxon>
        <taxon>Dothideomycetes</taxon>
        <taxon>Dothideomycetidae</taxon>
        <taxon>Capnodiales</taxon>
        <taxon>Piedraiaceae</taxon>
        <taxon>Piedraia</taxon>
    </lineage>
</organism>